<dbReference type="NCBIfam" id="TIGR02869">
    <property type="entry name" value="spore_SleB"/>
    <property type="match status" value="1"/>
</dbReference>
<dbReference type="FunFam" id="6.20.240.60:FF:000001">
    <property type="entry name" value="Spore cortex-lytic enzyme"/>
    <property type="match status" value="1"/>
</dbReference>
<dbReference type="InterPro" id="IPR011105">
    <property type="entry name" value="Cell_wall_hydrolase_SleB"/>
</dbReference>
<evidence type="ECO:0000313" key="11">
    <source>
        <dbReference type="EMBL" id="SFI80555.1"/>
    </source>
</evidence>
<dbReference type="InterPro" id="IPR042047">
    <property type="entry name" value="SleB_dom1"/>
</dbReference>
<keyword evidence="7" id="KW-0961">Cell wall biogenesis/degradation</keyword>
<dbReference type="Pfam" id="PF01471">
    <property type="entry name" value="PG_binding_1"/>
    <property type="match status" value="2"/>
</dbReference>
<evidence type="ECO:0000313" key="12">
    <source>
        <dbReference type="Proteomes" id="UP000199545"/>
    </source>
</evidence>
<evidence type="ECO:0000256" key="4">
    <source>
        <dbReference type="ARBA" id="ARBA00022729"/>
    </source>
</evidence>
<dbReference type="AlphaFoldDB" id="A0A1I3L802"/>
<name>A0A1I3L802_9BACL</name>
<dbReference type="SUPFAM" id="SSF47090">
    <property type="entry name" value="PGBD-like"/>
    <property type="match status" value="2"/>
</dbReference>
<dbReference type="Proteomes" id="UP000199545">
    <property type="component" value="Unassembled WGS sequence"/>
</dbReference>
<reference evidence="11 12" key="1">
    <citation type="submission" date="2016-10" db="EMBL/GenBank/DDBJ databases">
        <authorList>
            <person name="de Groot N.N."/>
        </authorList>
    </citation>
    <scope>NUCLEOTIDE SEQUENCE [LARGE SCALE GENOMIC DNA]</scope>
    <source>
        <strain evidence="11 12">DSM 44778</strain>
    </source>
</reference>
<protein>
    <recommendedName>
        <fullName evidence="2 8">Spore cortex-lytic enzyme</fullName>
    </recommendedName>
</protein>
<evidence type="ECO:0000256" key="1">
    <source>
        <dbReference type="ARBA" id="ARBA00007010"/>
    </source>
</evidence>
<dbReference type="InterPro" id="IPR036366">
    <property type="entry name" value="PGBDSf"/>
</dbReference>
<evidence type="ECO:0000256" key="6">
    <source>
        <dbReference type="ARBA" id="ARBA00022969"/>
    </source>
</evidence>
<organism evidence="11 12">
    <name type="scientific">Thermoflavimicrobium dichotomicum</name>
    <dbReference type="NCBI Taxonomy" id="46223"/>
    <lineage>
        <taxon>Bacteria</taxon>
        <taxon>Bacillati</taxon>
        <taxon>Bacillota</taxon>
        <taxon>Bacilli</taxon>
        <taxon>Bacillales</taxon>
        <taxon>Thermoactinomycetaceae</taxon>
        <taxon>Thermoflavimicrobium</taxon>
    </lineage>
</organism>
<keyword evidence="5" id="KW-0378">Hydrolase</keyword>
<gene>
    <name evidence="11" type="ORF">SAMN05421852_10264</name>
</gene>
<keyword evidence="4" id="KW-0732">Signal</keyword>
<dbReference type="InterPro" id="IPR014224">
    <property type="entry name" value="Spore_cortex_SleB"/>
</dbReference>
<dbReference type="Gene3D" id="6.20.240.60">
    <property type="match status" value="1"/>
</dbReference>
<sequence>MIWRRLLIGIMFFALLSTEMVVQKVEAFPFSNTFVSSFGPGTLKIGSRGRDVRELQGRLQFLGYYRGKIDGYFGYQTLKSVRWFQGRFGLRADGIVGSKTKLKLWQATKNWRPGITSVSTPILRRWARGGYVWEMQNRLKFLGFYTGPVHGVFDERTENAVRLFQYRFGLKVDGLVGAETKRKLYLATKNWKQQKPAPKVPAKGTNRPRPVKNSYGLSQQDIELLAKTVHAEARGEPYVGQVAVAAVILNRLESELFPNTITGIVFQPLAFEAVADGQIWLQPDESAKKAVMDALNGWDPSGGALYYFNPARATSKWIWSRPQIKRIGKHIFCK</sequence>
<dbReference type="GO" id="GO:0030435">
    <property type="term" value="P:sporulation resulting in formation of a cellular spore"/>
    <property type="evidence" value="ECO:0007669"/>
    <property type="project" value="UniProtKB-KW"/>
</dbReference>
<keyword evidence="3" id="KW-0309">Germination</keyword>
<keyword evidence="12" id="KW-1185">Reference proteome</keyword>
<dbReference type="GO" id="GO:0071555">
    <property type="term" value="P:cell wall organization"/>
    <property type="evidence" value="ECO:0007669"/>
    <property type="project" value="UniProtKB-KW"/>
</dbReference>
<dbReference type="GO" id="GO:0016787">
    <property type="term" value="F:hydrolase activity"/>
    <property type="evidence" value="ECO:0007669"/>
    <property type="project" value="UniProtKB-KW"/>
</dbReference>
<evidence type="ECO:0000256" key="5">
    <source>
        <dbReference type="ARBA" id="ARBA00022801"/>
    </source>
</evidence>
<feature type="domain" description="Peptidoglycan binding-like" evidence="9">
    <location>
        <begin position="132"/>
        <end position="184"/>
    </location>
</feature>
<dbReference type="Gene3D" id="1.10.101.10">
    <property type="entry name" value="PGBD-like superfamily/PGBD"/>
    <property type="match status" value="2"/>
</dbReference>
<dbReference type="InterPro" id="IPR002477">
    <property type="entry name" value="Peptidoglycan-bd-like"/>
</dbReference>
<keyword evidence="6" id="KW-0749">Sporulation</keyword>
<dbReference type="GO" id="GO:0009847">
    <property type="term" value="P:spore germination"/>
    <property type="evidence" value="ECO:0007669"/>
    <property type="project" value="UniProtKB-UniRule"/>
</dbReference>
<proteinExistence type="inferred from homology"/>
<feature type="domain" description="Cell wall hydrolase SleB" evidence="10">
    <location>
        <begin position="235"/>
        <end position="333"/>
    </location>
</feature>
<dbReference type="STRING" id="46223.SAMN05421852_10264"/>
<evidence type="ECO:0000259" key="10">
    <source>
        <dbReference type="Pfam" id="PF07486"/>
    </source>
</evidence>
<evidence type="ECO:0000256" key="3">
    <source>
        <dbReference type="ARBA" id="ARBA00022544"/>
    </source>
</evidence>
<comment type="similarity">
    <text evidence="1">Belongs to the SleB family.</text>
</comment>
<evidence type="ECO:0000259" key="9">
    <source>
        <dbReference type="Pfam" id="PF01471"/>
    </source>
</evidence>
<evidence type="ECO:0000256" key="7">
    <source>
        <dbReference type="ARBA" id="ARBA00023316"/>
    </source>
</evidence>
<dbReference type="EMBL" id="FORR01000002">
    <property type="protein sequence ID" value="SFI80555.1"/>
    <property type="molecule type" value="Genomic_DNA"/>
</dbReference>
<evidence type="ECO:0000256" key="8">
    <source>
        <dbReference type="NCBIfam" id="TIGR02869"/>
    </source>
</evidence>
<dbReference type="InterPro" id="IPR036365">
    <property type="entry name" value="PGBD-like_sf"/>
</dbReference>
<accession>A0A1I3L802</accession>
<evidence type="ECO:0000256" key="2">
    <source>
        <dbReference type="ARBA" id="ARBA00018364"/>
    </source>
</evidence>
<dbReference type="Gene3D" id="1.10.10.2520">
    <property type="entry name" value="Cell wall hydrolase SleB, domain 1"/>
    <property type="match status" value="1"/>
</dbReference>
<dbReference type="Pfam" id="PF07486">
    <property type="entry name" value="Hydrolase_2"/>
    <property type="match status" value="1"/>
</dbReference>
<feature type="domain" description="Peptidoglycan binding-like" evidence="9">
    <location>
        <begin position="48"/>
        <end position="101"/>
    </location>
</feature>